<proteinExistence type="predicted"/>
<name>A0ABR9QZL2_9FIRM</name>
<dbReference type="EMBL" id="JADCKC010000001">
    <property type="protein sequence ID" value="MBE5036318.1"/>
    <property type="molecule type" value="Genomic_DNA"/>
</dbReference>
<keyword evidence="2" id="KW-1185">Reference proteome</keyword>
<protein>
    <recommendedName>
        <fullName evidence="3">DUF2508 family protein</fullName>
    </recommendedName>
</protein>
<dbReference type="RefSeq" id="WP_193499663.1">
    <property type="nucleotide sequence ID" value="NZ_JADCKC010000001.1"/>
</dbReference>
<accession>A0ABR9QZL2</accession>
<gene>
    <name evidence="1" type="ORF">INF35_00660</name>
</gene>
<evidence type="ECO:0008006" key="3">
    <source>
        <dbReference type="Google" id="ProtNLM"/>
    </source>
</evidence>
<sequence>MRRNNKDRLRRAQEAELKRVVEALAANERNYQQAGDELCIEELVYERAALMCRYRALLRAVRGGDEPCPSV</sequence>
<dbReference type="Proteomes" id="UP000768567">
    <property type="component" value="Unassembled WGS sequence"/>
</dbReference>
<organism evidence="1 2">
    <name type="scientific">Gemmiger gallinarum</name>
    <dbReference type="NCBI Taxonomy" id="2779354"/>
    <lineage>
        <taxon>Bacteria</taxon>
        <taxon>Bacillati</taxon>
        <taxon>Bacillota</taxon>
        <taxon>Clostridia</taxon>
        <taxon>Eubacteriales</taxon>
        <taxon>Gemmiger</taxon>
    </lineage>
</organism>
<reference evidence="1 2" key="1">
    <citation type="submission" date="2020-10" db="EMBL/GenBank/DDBJ databases">
        <title>ChiBAC.</title>
        <authorList>
            <person name="Zenner C."/>
            <person name="Hitch T.C.A."/>
            <person name="Clavel T."/>
        </authorList>
    </citation>
    <scope>NUCLEOTIDE SEQUENCE [LARGE SCALE GENOMIC DNA]</scope>
    <source>
        <strain evidence="1 2">DSM 109015</strain>
    </source>
</reference>
<comment type="caution">
    <text evidence="1">The sequence shown here is derived from an EMBL/GenBank/DDBJ whole genome shotgun (WGS) entry which is preliminary data.</text>
</comment>
<evidence type="ECO:0000313" key="2">
    <source>
        <dbReference type="Proteomes" id="UP000768567"/>
    </source>
</evidence>
<evidence type="ECO:0000313" key="1">
    <source>
        <dbReference type="EMBL" id="MBE5036318.1"/>
    </source>
</evidence>